<keyword evidence="1" id="KW-0732">Signal</keyword>
<dbReference type="Proteomes" id="UP000070444">
    <property type="component" value="Unassembled WGS sequence"/>
</dbReference>
<evidence type="ECO:0000256" key="1">
    <source>
        <dbReference type="SAM" id="SignalP"/>
    </source>
</evidence>
<reference evidence="2 3" key="1">
    <citation type="journal article" date="2015" name="Genome Biol. Evol.">
        <title>Phylogenomic analyses indicate that early fungi evolved digesting cell walls of algal ancestors of land plants.</title>
        <authorList>
            <person name="Chang Y."/>
            <person name="Wang S."/>
            <person name="Sekimoto S."/>
            <person name="Aerts A.L."/>
            <person name="Choi C."/>
            <person name="Clum A."/>
            <person name="LaButti K.M."/>
            <person name="Lindquist E.A."/>
            <person name="Yee Ngan C."/>
            <person name="Ohm R.A."/>
            <person name="Salamov A.A."/>
            <person name="Grigoriev I.V."/>
            <person name="Spatafora J.W."/>
            <person name="Berbee M.L."/>
        </authorList>
    </citation>
    <scope>NUCLEOTIDE SEQUENCE [LARGE SCALE GENOMIC DNA]</scope>
    <source>
        <strain evidence="2 3">NRRL 28638</strain>
    </source>
</reference>
<dbReference type="EMBL" id="KQ964455">
    <property type="protein sequence ID" value="KXN72320.1"/>
    <property type="molecule type" value="Genomic_DNA"/>
</dbReference>
<proteinExistence type="predicted"/>
<protein>
    <submittedName>
        <fullName evidence="2">Uncharacterized protein</fullName>
    </submittedName>
</protein>
<feature type="signal peptide" evidence="1">
    <location>
        <begin position="1"/>
        <end position="19"/>
    </location>
</feature>
<evidence type="ECO:0000313" key="2">
    <source>
        <dbReference type="EMBL" id="KXN72320.1"/>
    </source>
</evidence>
<name>A0A137PBC6_CONC2</name>
<feature type="chain" id="PRO_5007294647" evidence="1">
    <location>
        <begin position="20"/>
        <end position="401"/>
    </location>
</feature>
<sequence length="401" mass="45725">MNILAKLLASSALVGSALCTVSPVHLNFGCLKEFSGDVSYNDTQLTNSLLVRFRNNYHCYNWCDYFNIQISPNPEYAKAVLGKFDLSKPHDCTEWYNQYYSPKAMIRTGGKVKTFSTPVDENKEVSGWVAMDNELKFNNTHWKIVLNKPIEMIQVPLMFQDRHKKLVYTRFDFQDPQLQNYLKDQWKVEAFQADKRECKDLKSYMGANDEASNEVLLFNPEYTLVVNHQCLMAIQMLTNLQIQNGFSQERCLSLEKNDWKVTPQNGGWHDAKECTHDDVRKRLQWVDAQNNYYENIKFCKTIPFARGDNYISCTDGQRLQVIPNFDEDVAVKVFFAFAKTGASAVPLIGNVLSSIVDYLNHPGSLKIIAKGVAADIGKPIAQLSTKADVVNRIAQTLIKLV</sequence>
<keyword evidence="3" id="KW-1185">Reference proteome</keyword>
<accession>A0A137PBC6</accession>
<evidence type="ECO:0000313" key="3">
    <source>
        <dbReference type="Proteomes" id="UP000070444"/>
    </source>
</evidence>
<dbReference type="AlphaFoldDB" id="A0A137PBC6"/>
<organism evidence="2 3">
    <name type="scientific">Conidiobolus coronatus (strain ATCC 28846 / CBS 209.66 / NRRL 28638)</name>
    <name type="common">Delacroixia coronata</name>
    <dbReference type="NCBI Taxonomy" id="796925"/>
    <lineage>
        <taxon>Eukaryota</taxon>
        <taxon>Fungi</taxon>
        <taxon>Fungi incertae sedis</taxon>
        <taxon>Zoopagomycota</taxon>
        <taxon>Entomophthoromycotina</taxon>
        <taxon>Entomophthoromycetes</taxon>
        <taxon>Entomophthorales</taxon>
        <taxon>Ancylistaceae</taxon>
        <taxon>Conidiobolus</taxon>
    </lineage>
</organism>
<gene>
    <name evidence="2" type="ORF">CONCODRAFT_4858</name>
</gene>